<dbReference type="GO" id="GO:0033717">
    <property type="term" value="F:gluconate 2-dehydrogenase (acceptor) activity"/>
    <property type="evidence" value="ECO:0007669"/>
    <property type="project" value="UniProtKB-EC"/>
</dbReference>
<keyword evidence="2" id="KW-0560">Oxidoreductase</keyword>
<dbReference type="KEGG" id="bapa:BBC0178_020010"/>
<evidence type="ECO:0000313" key="3">
    <source>
        <dbReference type="Proteomes" id="UP000189660"/>
    </source>
</evidence>
<dbReference type="PROSITE" id="PS51318">
    <property type="entry name" value="TAT"/>
    <property type="match status" value="1"/>
</dbReference>
<dbReference type="Pfam" id="PF13618">
    <property type="entry name" value="Gluconate_2-dh3"/>
    <property type="match status" value="1"/>
</dbReference>
<accession>A0A1U9MD22</accession>
<evidence type="ECO:0000256" key="1">
    <source>
        <dbReference type="SAM" id="SignalP"/>
    </source>
</evidence>
<keyword evidence="1" id="KW-0732">Signal</keyword>
<organism evidence="2 3">
    <name type="scientific">Bartonella apihabitans</name>
    <dbReference type="NCBI Taxonomy" id="2750929"/>
    <lineage>
        <taxon>Bacteria</taxon>
        <taxon>Pseudomonadati</taxon>
        <taxon>Pseudomonadota</taxon>
        <taxon>Alphaproteobacteria</taxon>
        <taxon>Hyphomicrobiales</taxon>
        <taxon>Bartonellaceae</taxon>
        <taxon>Bartonella</taxon>
    </lineage>
</organism>
<dbReference type="RefSeq" id="WP_078040077.1">
    <property type="nucleotide sequence ID" value="NZ_CP015820.1"/>
</dbReference>
<proteinExistence type="predicted"/>
<reference evidence="2 3" key="1">
    <citation type="submission" date="2016-11" db="EMBL/GenBank/DDBJ databases">
        <title>Comparative genomics of Bartonella apis.</title>
        <authorList>
            <person name="Engel P."/>
        </authorList>
    </citation>
    <scope>NUCLEOTIDE SEQUENCE [LARGE SCALE GENOMIC DNA]</scope>
    <source>
        <strain evidence="2 3">BBC0178</strain>
    </source>
</reference>
<gene>
    <name evidence="2" type="ORF">BBC0178_020010</name>
</gene>
<dbReference type="AlphaFoldDB" id="A0A1U9MD22"/>
<dbReference type="EMBL" id="CP015820">
    <property type="protein sequence ID" value="AQT43442.1"/>
    <property type="molecule type" value="Genomic_DNA"/>
</dbReference>
<feature type="chain" id="PRO_5012030172" evidence="1">
    <location>
        <begin position="32"/>
        <end position="243"/>
    </location>
</feature>
<dbReference type="EC" id="1.1.99.3" evidence="2"/>
<protein>
    <submittedName>
        <fullName evidence="2">Gluconate 2-dehydrogenase gamma chain</fullName>
        <ecNumber evidence="2">1.1.99.3</ecNumber>
    </submittedName>
</protein>
<keyword evidence="3" id="KW-1185">Reference proteome</keyword>
<dbReference type="InterPro" id="IPR006311">
    <property type="entry name" value="TAT_signal"/>
</dbReference>
<name>A0A1U9MD22_9HYPH</name>
<feature type="signal peptide" evidence="1">
    <location>
        <begin position="1"/>
        <end position="31"/>
    </location>
</feature>
<sequence>MKNSAARFSRRHFLMAGAAFLTFTPTIPSFASVVNAVPDWIAGDVSMPEVFPAGKWYFLTEDEVELLGAIVEQLIPADSLSISGKEAGCVEFIDRQLAGQYGDFAKYYMAAPFMEGTPQQGDQSSLTPRERYRLGLKALSEYCASKFGQPFIALPPEQRDRVLHDMEEGNIAFQGIDAKLFFEIVLQNTMEGFFADPIYGGNKNMVSWKMLGFPGARYDYRAFIHQHNQKLEIEPVSIAKLPD</sequence>
<dbReference type="OrthoDB" id="8400810at2"/>
<evidence type="ECO:0000313" key="2">
    <source>
        <dbReference type="EMBL" id="AQT43442.1"/>
    </source>
</evidence>
<dbReference type="InterPro" id="IPR027056">
    <property type="entry name" value="Gluconate_2DH_su3"/>
</dbReference>
<dbReference type="Proteomes" id="UP000189660">
    <property type="component" value="Chromosome"/>
</dbReference>